<evidence type="ECO:0000313" key="1">
    <source>
        <dbReference type="EMBL" id="EAY00245.1"/>
    </source>
</evidence>
<dbReference type="InParanoid" id="A2F4C5"/>
<dbReference type="RefSeq" id="XP_001313174.1">
    <property type="nucleotide sequence ID" value="XM_001313173.1"/>
</dbReference>
<organism evidence="1 2">
    <name type="scientific">Trichomonas vaginalis (strain ATCC PRA-98 / G3)</name>
    <dbReference type="NCBI Taxonomy" id="412133"/>
    <lineage>
        <taxon>Eukaryota</taxon>
        <taxon>Metamonada</taxon>
        <taxon>Parabasalia</taxon>
        <taxon>Trichomonadida</taxon>
        <taxon>Trichomonadidae</taxon>
        <taxon>Trichomonas</taxon>
    </lineage>
</organism>
<protein>
    <submittedName>
        <fullName evidence="1">Uncharacterized protein</fullName>
    </submittedName>
</protein>
<sequence>MEEVDLEYSAPQRFDVPKSIIVFLKKSVPFEDSFKWIISAENQADFWNRVNNLPSSISFEAHKLCAHVQLSDAEFPQAALSPMIEQFWFAHQQSIDVIPFTPKERMMNVATSQIVNDILSQDENWKFENQSWIYKNEFQFDMVPLLLACDAYYQNSRPWLFLQYPQLRELYITIDDFLLQADPRLSLVVTRLYSYLRDLKIENVSEFLSLIEKYPEFEFELPEIELDSELLQSLSNLFVEMKKILWELNLPPVLDHPTQWEGVIGDALANQMTLSIGDRALFVMTPLGLAARLGSEQKDAFDEYSLADMMFSNGDQEALPLGYMNVTSEVPKHSPEQFITQSFEAFIAQNLVQEGFENVQEPSVQILVDVLKNELKTICDLARTRTNRTHESPEACINAVL</sequence>
<name>A2F4C5_TRIV3</name>
<evidence type="ECO:0000313" key="2">
    <source>
        <dbReference type="Proteomes" id="UP000001542"/>
    </source>
</evidence>
<dbReference type="VEuPathDB" id="TrichDB:TVAG_449810"/>
<dbReference type="OrthoDB" id="10461927at2759"/>
<proteinExistence type="predicted"/>
<dbReference type="VEuPathDB" id="TrichDB:TVAGG3_0431780"/>
<dbReference type="SMR" id="A2F4C5"/>
<accession>A2F4C5</accession>
<reference evidence="1" key="1">
    <citation type="submission" date="2006-10" db="EMBL/GenBank/DDBJ databases">
        <authorList>
            <person name="Amadeo P."/>
            <person name="Zhao Q."/>
            <person name="Wortman J."/>
            <person name="Fraser-Liggett C."/>
            <person name="Carlton J."/>
        </authorList>
    </citation>
    <scope>NUCLEOTIDE SEQUENCE</scope>
    <source>
        <strain evidence="1">G3</strain>
    </source>
</reference>
<dbReference type="Proteomes" id="UP000001542">
    <property type="component" value="Unassembled WGS sequence"/>
</dbReference>
<reference evidence="1" key="2">
    <citation type="journal article" date="2007" name="Science">
        <title>Draft genome sequence of the sexually transmitted pathogen Trichomonas vaginalis.</title>
        <authorList>
            <person name="Carlton J.M."/>
            <person name="Hirt R.P."/>
            <person name="Silva J.C."/>
            <person name="Delcher A.L."/>
            <person name="Schatz M."/>
            <person name="Zhao Q."/>
            <person name="Wortman J.R."/>
            <person name="Bidwell S.L."/>
            <person name="Alsmark U.C.M."/>
            <person name="Besteiro S."/>
            <person name="Sicheritz-Ponten T."/>
            <person name="Noel C.J."/>
            <person name="Dacks J.B."/>
            <person name="Foster P.G."/>
            <person name="Simillion C."/>
            <person name="Van de Peer Y."/>
            <person name="Miranda-Saavedra D."/>
            <person name="Barton G.J."/>
            <person name="Westrop G.D."/>
            <person name="Mueller S."/>
            <person name="Dessi D."/>
            <person name="Fiori P.L."/>
            <person name="Ren Q."/>
            <person name="Paulsen I."/>
            <person name="Zhang H."/>
            <person name="Bastida-Corcuera F.D."/>
            <person name="Simoes-Barbosa A."/>
            <person name="Brown M.T."/>
            <person name="Hayes R.D."/>
            <person name="Mukherjee M."/>
            <person name="Okumura C.Y."/>
            <person name="Schneider R."/>
            <person name="Smith A.J."/>
            <person name="Vanacova S."/>
            <person name="Villalvazo M."/>
            <person name="Haas B.J."/>
            <person name="Pertea M."/>
            <person name="Feldblyum T.V."/>
            <person name="Utterback T.R."/>
            <person name="Shu C.L."/>
            <person name="Osoegawa K."/>
            <person name="de Jong P.J."/>
            <person name="Hrdy I."/>
            <person name="Horvathova L."/>
            <person name="Zubacova Z."/>
            <person name="Dolezal P."/>
            <person name="Malik S.B."/>
            <person name="Logsdon J.M. Jr."/>
            <person name="Henze K."/>
            <person name="Gupta A."/>
            <person name="Wang C.C."/>
            <person name="Dunne R.L."/>
            <person name="Upcroft J.A."/>
            <person name="Upcroft P."/>
            <person name="White O."/>
            <person name="Salzberg S.L."/>
            <person name="Tang P."/>
            <person name="Chiu C.-H."/>
            <person name="Lee Y.-S."/>
            <person name="Embley T.M."/>
            <person name="Coombs G.H."/>
            <person name="Mottram J.C."/>
            <person name="Tachezy J."/>
            <person name="Fraser-Liggett C.M."/>
            <person name="Johnson P.J."/>
        </authorList>
    </citation>
    <scope>NUCLEOTIDE SEQUENCE [LARGE SCALE GENOMIC DNA]</scope>
    <source>
        <strain evidence="1">G3</strain>
    </source>
</reference>
<gene>
    <name evidence="1" type="ORF">TVAG_449810</name>
</gene>
<keyword evidence="2" id="KW-1185">Reference proteome</keyword>
<dbReference type="AlphaFoldDB" id="A2F4C5"/>
<dbReference type="EMBL" id="DS113608">
    <property type="protein sequence ID" value="EAY00245.1"/>
    <property type="molecule type" value="Genomic_DNA"/>
</dbReference>
<dbReference type="KEGG" id="tva:4758064"/>